<feature type="transmembrane region" description="Helical" evidence="1">
    <location>
        <begin position="428"/>
        <end position="453"/>
    </location>
</feature>
<dbReference type="RefSeq" id="WP_139571150.1">
    <property type="nucleotide sequence ID" value="NZ_QFCR01000012.1"/>
</dbReference>
<feature type="transmembrane region" description="Helical" evidence="1">
    <location>
        <begin position="343"/>
        <end position="366"/>
    </location>
</feature>
<gene>
    <name evidence="2" type="ORF">DID87_04725</name>
</gene>
<dbReference type="EMBL" id="QFCR01000012">
    <property type="protein sequence ID" value="TNK90311.1"/>
    <property type="molecule type" value="Genomic_DNA"/>
</dbReference>
<dbReference type="AlphaFoldDB" id="A0A5C4TJZ1"/>
<evidence type="ECO:0000256" key="1">
    <source>
        <dbReference type="SAM" id="Phobius"/>
    </source>
</evidence>
<keyword evidence="1" id="KW-1133">Transmembrane helix</keyword>
<proteinExistence type="predicted"/>
<organism evidence="2 3">
    <name type="scientific">Fructilactobacillus sanfranciscensis</name>
    <name type="common">Lactobacillus sanfranciscensis</name>
    <dbReference type="NCBI Taxonomy" id="1625"/>
    <lineage>
        <taxon>Bacteria</taxon>
        <taxon>Bacillati</taxon>
        <taxon>Bacillota</taxon>
        <taxon>Bacilli</taxon>
        <taxon>Lactobacillales</taxon>
        <taxon>Lactobacillaceae</taxon>
        <taxon>Fructilactobacillus</taxon>
    </lineage>
</organism>
<keyword evidence="1" id="KW-0812">Transmembrane</keyword>
<feature type="transmembrane region" description="Helical" evidence="1">
    <location>
        <begin position="298"/>
        <end position="322"/>
    </location>
</feature>
<name>A0A5C4TJZ1_FRUSA</name>
<protein>
    <recommendedName>
        <fullName evidence="4">ABC transporter permease</fullName>
    </recommendedName>
</protein>
<dbReference type="Proteomes" id="UP000313312">
    <property type="component" value="Unassembled WGS sequence"/>
</dbReference>
<evidence type="ECO:0000313" key="2">
    <source>
        <dbReference type="EMBL" id="TNK90311.1"/>
    </source>
</evidence>
<feature type="transmembrane region" description="Helical" evidence="1">
    <location>
        <begin position="124"/>
        <end position="151"/>
    </location>
</feature>
<feature type="transmembrane region" description="Helical" evidence="1">
    <location>
        <begin position="500"/>
        <end position="520"/>
    </location>
</feature>
<feature type="transmembrane region" description="Helical" evidence="1">
    <location>
        <begin position="386"/>
        <end position="407"/>
    </location>
</feature>
<sequence>MNHFSKTFFLTRFYLRKDWVTLVSWLALILLMTVGVAAIYPSVYPNLNNRIAIINTLKLPSMRAILGPLQNSTTSISNIFVSELSLWMMLLAGIFAIILANGNTRKQEDNGLLEIMQARCVGRFAPLLATFNELILINGLTTILIGSGLNILNLTGSNGAGNWLFASLIGVAGLFFGSLTILLVQVSNNSSQNLTFTFGFFTLFYLLFVGKMVHPKWPVAWLTPFSVVRKLSIYQHNNFGPILLLFVLGLALFEIEFYLASIRDEGSGLLPSIAGRKTLPFLRNYPMLVLVNQFESSAVWIVLLFIFGAMYGSVLVSIQSIVKGNPLITKILQTQANQAITSFLFVISLVFAVIATVPGILTIYKLRTDEKRGLIELIYARPITRTTVYLANVLIGMAISVVAFVGFEMGIFLTQQATLKSPLKLSHFISLIWANGLPMLVLLTLATAIIVWLPKFGKAIWGVLYVVILLNYFGSLFKIKHWIIESTMFGLIKRNFSHPLATEQICLMVGVELILLIASWEHYRKIDL</sequence>
<feature type="transmembrane region" description="Helical" evidence="1">
    <location>
        <begin position="459"/>
        <end position="479"/>
    </location>
</feature>
<evidence type="ECO:0008006" key="4">
    <source>
        <dbReference type="Google" id="ProtNLM"/>
    </source>
</evidence>
<keyword evidence="1" id="KW-0472">Membrane</keyword>
<feature type="transmembrane region" description="Helical" evidence="1">
    <location>
        <begin position="196"/>
        <end position="213"/>
    </location>
</feature>
<feature type="transmembrane region" description="Helical" evidence="1">
    <location>
        <begin position="242"/>
        <end position="262"/>
    </location>
</feature>
<accession>A0A5C4TJZ1</accession>
<comment type="caution">
    <text evidence="2">The sequence shown here is derived from an EMBL/GenBank/DDBJ whole genome shotgun (WGS) entry which is preliminary data.</text>
</comment>
<reference evidence="2 3" key="1">
    <citation type="submission" date="2018-05" db="EMBL/GenBank/DDBJ databases">
        <title>Lactobacillus sanfranciscensis Ah4 draft denome sequence.</title>
        <authorList>
            <person name="Zhang G."/>
        </authorList>
    </citation>
    <scope>NUCLEOTIDE SEQUENCE [LARGE SCALE GENOMIC DNA]</scope>
    <source>
        <strain evidence="2 3">Ah4</strain>
    </source>
</reference>
<evidence type="ECO:0000313" key="3">
    <source>
        <dbReference type="Proteomes" id="UP000313312"/>
    </source>
</evidence>
<feature type="transmembrane region" description="Helical" evidence="1">
    <location>
        <begin position="163"/>
        <end position="184"/>
    </location>
</feature>
<feature type="transmembrane region" description="Helical" evidence="1">
    <location>
        <begin position="20"/>
        <end position="40"/>
    </location>
</feature>
<feature type="transmembrane region" description="Helical" evidence="1">
    <location>
        <begin position="84"/>
        <end position="103"/>
    </location>
</feature>